<proteinExistence type="predicted"/>
<evidence type="ECO:0000313" key="3">
    <source>
        <dbReference type="Proteomes" id="UP000562045"/>
    </source>
</evidence>
<evidence type="ECO:0000313" key="2">
    <source>
        <dbReference type="EMBL" id="NYI43410.1"/>
    </source>
</evidence>
<evidence type="ECO:0000256" key="1">
    <source>
        <dbReference type="SAM" id="Phobius"/>
    </source>
</evidence>
<keyword evidence="1" id="KW-1133">Transmembrane helix</keyword>
<accession>A0A7Z0CM31</accession>
<keyword evidence="1" id="KW-0472">Membrane</keyword>
<dbReference type="EMBL" id="JACBZM010000001">
    <property type="protein sequence ID" value="NYI43410.1"/>
    <property type="molecule type" value="Genomic_DNA"/>
</dbReference>
<organism evidence="2 3">
    <name type="scientific">Nocardioides aromaticivorans</name>
    <dbReference type="NCBI Taxonomy" id="200618"/>
    <lineage>
        <taxon>Bacteria</taxon>
        <taxon>Bacillati</taxon>
        <taxon>Actinomycetota</taxon>
        <taxon>Actinomycetes</taxon>
        <taxon>Propionibacteriales</taxon>
        <taxon>Nocardioidaceae</taxon>
        <taxon>Nocardioides</taxon>
    </lineage>
</organism>
<comment type="caution">
    <text evidence="2">The sequence shown here is derived from an EMBL/GenBank/DDBJ whole genome shotgun (WGS) entry which is preliminary data.</text>
</comment>
<dbReference type="RefSeq" id="WP_179647604.1">
    <property type="nucleotide sequence ID" value="NZ_JACBZM010000001.1"/>
</dbReference>
<keyword evidence="1" id="KW-0812">Transmembrane</keyword>
<dbReference type="AlphaFoldDB" id="A0A7Z0CM31"/>
<feature type="transmembrane region" description="Helical" evidence="1">
    <location>
        <begin position="58"/>
        <end position="82"/>
    </location>
</feature>
<reference evidence="2 3" key="1">
    <citation type="submission" date="2020-07" db="EMBL/GenBank/DDBJ databases">
        <title>Sequencing the genomes of 1000 actinobacteria strains.</title>
        <authorList>
            <person name="Klenk H.-P."/>
        </authorList>
    </citation>
    <scope>NUCLEOTIDE SEQUENCE [LARGE SCALE GENOMIC DNA]</scope>
    <source>
        <strain evidence="2 3">DSM 15131</strain>
    </source>
</reference>
<sequence>MDPRQRAVDRRRSTKIAVMFVVGLVLCGIALALFLLVPEDIRNERSGPTRGPDSLSEALGSVIVVGAVLMVVAVGDLVVRWVRGPQKPGKRARD</sequence>
<protein>
    <submittedName>
        <fullName evidence="2">Uncharacterized membrane protein YidH (DUF202 family)</fullName>
    </submittedName>
</protein>
<feature type="transmembrane region" description="Helical" evidence="1">
    <location>
        <begin position="16"/>
        <end position="38"/>
    </location>
</feature>
<dbReference type="Proteomes" id="UP000562045">
    <property type="component" value="Unassembled WGS sequence"/>
</dbReference>
<name>A0A7Z0CM31_9ACTN</name>
<gene>
    <name evidence="2" type="ORF">BJ993_000490</name>
</gene>